<dbReference type="CDD" id="cd06170">
    <property type="entry name" value="LuxR_C_like"/>
    <property type="match status" value="1"/>
</dbReference>
<sequence length="370" mass="40835">MSALYEASQDSHAWSEALQLIQQVFATNYVTLILKVPEHNEMGLMVAVGDIEGAGTIRYFPYQQTATPFVNQLADKVFTVDDIMSEQEWRESSYRRHWCAQHDAYHVMGVDISTPEAGRLRFRLTRPEAAPPFDAEDRRLCEMLLPHLRRALIIHNMLDRSESMGSLYSQAIDRLSIATIIVDESGKVLDRNPFANEVLGSGDGLKVVGGRLEAFYPSDNKELRRLIRQAFADDDQGGAPKVPEAMSITRPSGEVSLGVVVEPIPGSTWAAGKGQPAAMIYVRDAVGPSQASSEVARKLFGLTPAETGLSMQLANGLSLEEAAEELGIRRNTARAHLRSIFSKTGVRRQTELVRIFLNSIAPLGRESEVV</sequence>
<evidence type="ECO:0000259" key="1">
    <source>
        <dbReference type="SMART" id="SM00421"/>
    </source>
</evidence>
<dbReference type="InterPro" id="IPR036388">
    <property type="entry name" value="WH-like_DNA-bd_sf"/>
</dbReference>
<dbReference type="SMART" id="SM00421">
    <property type="entry name" value="HTH_LUXR"/>
    <property type="match status" value="1"/>
</dbReference>
<organism evidence="2 3">
    <name type="scientific">Halomonas pelophila</name>
    <dbReference type="NCBI Taxonomy" id="3151122"/>
    <lineage>
        <taxon>Bacteria</taxon>
        <taxon>Pseudomonadati</taxon>
        <taxon>Pseudomonadota</taxon>
        <taxon>Gammaproteobacteria</taxon>
        <taxon>Oceanospirillales</taxon>
        <taxon>Halomonadaceae</taxon>
        <taxon>Halomonas</taxon>
    </lineage>
</organism>
<dbReference type="InterPro" id="IPR000792">
    <property type="entry name" value="Tscrpt_reg_LuxR_C"/>
</dbReference>
<proteinExistence type="predicted"/>
<dbReference type="Gene3D" id="1.10.10.10">
    <property type="entry name" value="Winged helix-like DNA-binding domain superfamily/Winged helix DNA-binding domain"/>
    <property type="match status" value="1"/>
</dbReference>
<comment type="caution">
    <text evidence="2">The sequence shown here is derived from an EMBL/GenBank/DDBJ whole genome shotgun (WGS) entry which is preliminary data.</text>
</comment>
<name>A0ABV1N6W3_9GAMM</name>
<dbReference type="SUPFAM" id="SSF46894">
    <property type="entry name" value="C-terminal effector domain of the bipartite response regulators"/>
    <property type="match status" value="1"/>
</dbReference>
<dbReference type="InterPro" id="IPR016032">
    <property type="entry name" value="Sig_transdc_resp-reg_C-effctor"/>
</dbReference>
<keyword evidence="3" id="KW-1185">Reference proteome</keyword>
<evidence type="ECO:0000313" key="3">
    <source>
        <dbReference type="Proteomes" id="UP001472978"/>
    </source>
</evidence>
<reference evidence="2 3" key="1">
    <citation type="submission" date="2024-05" db="EMBL/GenBank/DDBJ databases">
        <title>Halomonas sp. CS7 16S ribosomal RNA gene Genome sequencing and assembly.</title>
        <authorList>
            <person name="Yook S."/>
        </authorList>
    </citation>
    <scope>NUCLEOTIDE SEQUENCE [LARGE SCALE GENOMIC DNA]</scope>
    <source>
        <strain evidence="2 3">CS7</strain>
    </source>
</reference>
<protein>
    <submittedName>
        <fullName evidence="2">Helix-turn-helix transcriptional regulator</fullName>
    </submittedName>
</protein>
<dbReference type="RefSeq" id="WP_349758687.1">
    <property type="nucleotide sequence ID" value="NZ_JBEGCI010000008.1"/>
</dbReference>
<accession>A0ABV1N6W3</accession>
<dbReference type="Pfam" id="PF00196">
    <property type="entry name" value="GerE"/>
    <property type="match status" value="1"/>
</dbReference>
<dbReference type="EMBL" id="JBEGCI010000008">
    <property type="protein sequence ID" value="MEQ6889151.1"/>
    <property type="molecule type" value="Genomic_DNA"/>
</dbReference>
<dbReference type="Proteomes" id="UP001472978">
    <property type="component" value="Unassembled WGS sequence"/>
</dbReference>
<gene>
    <name evidence="2" type="ORF">ABE957_10745</name>
</gene>
<evidence type="ECO:0000313" key="2">
    <source>
        <dbReference type="EMBL" id="MEQ6889151.1"/>
    </source>
</evidence>
<feature type="domain" description="HTH luxR-type" evidence="1">
    <location>
        <begin position="299"/>
        <end position="356"/>
    </location>
</feature>